<keyword evidence="4 7" id="KW-0812">Transmembrane</keyword>
<dbReference type="STRING" id="297318.BK138_30905"/>
<keyword evidence="2 7" id="KW-0813">Transport</keyword>
<evidence type="ECO:0000256" key="7">
    <source>
        <dbReference type="RuleBase" id="RU363032"/>
    </source>
</evidence>
<dbReference type="SUPFAM" id="SSF161098">
    <property type="entry name" value="MetI-like"/>
    <property type="match status" value="1"/>
</dbReference>
<dbReference type="GO" id="GO:0005886">
    <property type="term" value="C:plasma membrane"/>
    <property type="evidence" value="ECO:0007669"/>
    <property type="project" value="UniProtKB-SubCell"/>
</dbReference>
<organism evidence="9 10">
    <name type="scientific">Paenibacillus rhizosphaerae</name>
    <dbReference type="NCBI Taxonomy" id="297318"/>
    <lineage>
        <taxon>Bacteria</taxon>
        <taxon>Bacillati</taxon>
        <taxon>Bacillota</taxon>
        <taxon>Bacilli</taxon>
        <taxon>Bacillales</taxon>
        <taxon>Paenibacillaceae</taxon>
        <taxon>Paenibacillus</taxon>
    </lineage>
</organism>
<keyword evidence="5 7" id="KW-1133">Transmembrane helix</keyword>
<evidence type="ECO:0000256" key="4">
    <source>
        <dbReference type="ARBA" id="ARBA00022692"/>
    </source>
</evidence>
<feature type="transmembrane region" description="Helical" evidence="7">
    <location>
        <begin position="29"/>
        <end position="50"/>
    </location>
</feature>
<evidence type="ECO:0000313" key="10">
    <source>
        <dbReference type="Proteomes" id="UP000187172"/>
    </source>
</evidence>
<dbReference type="PROSITE" id="PS50928">
    <property type="entry name" value="ABC_TM1"/>
    <property type="match status" value="1"/>
</dbReference>
<reference evidence="9 10" key="1">
    <citation type="submission" date="2016-11" db="EMBL/GenBank/DDBJ databases">
        <title>Paenibacillus species isolates.</title>
        <authorList>
            <person name="Beno S.M."/>
        </authorList>
    </citation>
    <scope>NUCLEOTIDE SEQUENCE [LARGE SCALE GENOMIC DNA]</scope>
    <source>
        <strain evidence="9 10">FSL R5-0378</strain>
    </source>
</reference>
<evidence type="ECO:0000256" key="3">
    <source>
        <dbReference type="ARBA" id="ARBA00022475"/>
    </source>
</evidence>
<dbReference type="PANTHER" id="PTHR30193:SF41">
    <property type="entry name" value="DIACETYLCHITOBIOSE UPTAKE SYSTEM PERMEASE PROTEIN NGCF"/>
    <property type="match status" value="1"/>
</dbReference>
<keyword evidence="3" id="KW-1003">Cell membrane</keyword>
<feature type="domain" description="ABC transmembrane type-1" evidence="8">
    <location>
        <begin position="88"/>
        <end position="299"/>
    </location>
</feature>
<dbReference type="InterPro" id="IPR035906">
    <property type="entry name" value="MetI-like_sf"/>
</dbReference>
<evidence type="ECO:0000259" key="8">
    <source>
        <dbReference type="PROSITE" id="PS50928"/>
    </source>
</evidence>
<protein>
    <submittedName>
        <fullName evidence="9">ABC transporter permease</fullName>
    </submittedName>
</protein>
<feature type="transmembrane region" description="Helical" evidence="7">
    <location>
        <begin position="221"/>
        <end position="240"/>
    </location>
</feature>
<evidence type="ECO:0000256" key="2">
    <source>
        <dbReference type="ARBA" id="ARBA00022448"/>
    </source>
</evidence>
<feature type="transmembrane region" description="Helical" evidence="7">
    <location>
        <begin position="125"/>
        <end position="145"/>
    </location>
</feature>
<sequence length="307" mass="34778">MGEPATAMLKPEAKSEPAGRRTSRWKKHLWGYLFILPAIVIFILFLWVPIIKGAVYSFFTIDFVKGNTFVGFDNYARVLHDPDVWTAVKNTLYYMFLTVIIGFWVPIVASIAISELRFFQGFARIAAYLPFVVPGVVLYGMWRWMYDPVGPINGLLSSFGVEPVSFISDGRWSMISIVFMETWQQFGSAMLIYLAGVLSIPRDWYEAAEIDGAGVWNRIRYITIPSIRNLIVLMFILQIIGTSQAYQSQLALLDGGPNNTTLTYALLIVKYAFNQLDYGSATALGMLMFIVLSLLGLLQFKMNKEDY</sequence>
<dbReference type="AlphaFoldDB" id="A0A1R1EAL1"/>
<evidence type="ECO:0000256" key="5">
    <source>
        <dbReference type="ARBA" id="ARBA00022989"/>
    </source>
</evidence>
<dbReference type="InterPro" id="IPR051393">
    <property type="entry name" value="ABC_transporter_permease"/>
</dbReference>
<evidence type="ECO:0000256" key="6">
    <source>
        <dbReference type="ARBA" id="ARBA00023136"/>
    </source>
</evidence>
<comment type="caution">
    <text evidence="9">The sequence shown here is derived from an EMBL/GenBank/DDBJ whole genome shotgun (WGS) entry which is preliminary data.</text>
</comment>
<accession>A0A1R1EAL1</accession>
<gene>
    <name evidence="9" type="ORF">BK138_30905</name>
</gene>
<feature type="transmembrane region" description="Helical" evidence="7">
    <location>
        <begin position="182"/>
        <end position="200"/>
    </location>
</feature>
<keyword evidence="6 7" id="KW-0472">Membrane</keyword>
<feature type="transmembrane region" description="Helical" evidence="7">
    <location>
        <begin position="278"/>
        <end position="298"/>
    </location>
</feature>
<feature type="transmembrane region" description="Helical" evidence="7">
    <location>
        <begin position="92"/>
        <end position="113"/>
    </location>
</feature>
<name>A0A1R1EAL1_9BACL</name>
<comment type="similarity">
    <text evidence="7">Belongs to the binding-protein-dependent transport system permease family.</text>
</comment>
<dbReference type="Proteomes" id="UP000187172">
    <property type="component" value="Unassembled WGS sequence"/>
</dbReference>
<keyword evidence="10" id="KW-1185">Reference proteome</keyword>
<dbReference type="PANTHER" id="PTHR30193">
    <property type="entry name" value="ABC TRANSPORTER PERMEASE PROTEIN"/>
    <property type="match status" value="1"/>
</dbReference>
<dbReference type="EMBL" id="MRTP01000016">
    <property type="protein sequence ID" value="OMF48772.1"/>
    <property type="molecule type" value="Genomic_DNA"/>
</dbReference>
<evidence type="ECO:0000256" key="1">
    <source>
        <dbReference type="ARBA" id="ARBA00004651"/>
    </source>
</evidence>
<dbReference type="GO" id="GO:0055085">
    <property type="term" value="P:transmembrane transport"/>
    <property type="evidence" value="ECO:0007669"/>
    <property type="project" value="InterPro"/>
</dbReference>
<dbReference type="Gene3D" id="1.10.3720.10">
    <property type="entry name" value="MetI-like"/>
    <property type="match status" value="1"/>
</dbReference>
<dbReference type="InterPro" id="IPR000515">
    <property type="entry name" value="MetI-like"/>
</dbReference>
<evidence type="ECO:0000313" key="9">
    <source>
        <dbReference type="EMBL" id="OMF48772.1"/>
    </source>
</evidence>
<dbReference type="Pfam" id="PF00528">
    <property type="entry name" value="BPD_transp_1"/>
    <property type="match status" value="1"/>
</dbReference>
<proteinExistence type="inferred from homology"/>
<comment type="subcellular location">
    <subcellularLocation>
        <location evidence="1 7">Cell membrane</location>
        <topology evidence="1 7">Multi-pass membrane protein</topology>
    </subcellularLocation>
</comment>
<dbReference type="CDD" id="cd06261">
    <property type="entry name" value="TM_PBP2"/>
    <property type="match status" value="1"/>
</dbReference>